<proteinExistence type="predicted"/>
<feature type="compositionally biased region" description="Basic residues" evidence="2">
    <location>
        <begin position="103"/>
        <end position="112"/>
    </location>
</feature>
<name>A0A6A6MTR3_HEVBR</name>
<dbReference type="GO" id="GO:0008270">
    <property type="term" value="F:zinc ion binding"/>
    <property type="evidence" value="ECO:0007669"/>
    <property type="project" value="UniProtKB-KW"/>
</dbReference>
<feature type="domain" description="C2H2-type" evidence="3">
    <location>
        <begin position="278"/>
        <end position="305"/>
    </location>
</feature>
<evidence type="ECO:0000313" key="4">
    <source>
        <dbReference type="EMBL" id="KAF2315818.1"/>
    </source>
</evidence>
<evidence type="ECO:0000256" key="2">
    <source>
        <dbReference type="SAM" id="MobiDB-lite"/>
    </source>
</evidence>
<feature type="compositionally biased region" description="Low complexity" evidence="2">
    <location>
        <begin position="45"/>
        <end position="60"/>
    </location>
</feature>
<feature type="domain" description="C2H2-type" evidence="3">
    <location>
        <begin position="5"/>
        <end position="32"/>
    </location>
</feature>
<dbReference type="InterPro" id="IPR013087">
    <property type="entry name" value="Znf_C2H2_type"/>
</dbReference>
<keyword evidence="1" id="KW-0863">Zinc-finger</keyword>
<dbReference type="PANTHER" id="PTHR46326">
    <property type="entry name" value="ZINC FINGER PROTEIN ZAT1-RELATED"/>
    <property type="match status" value="1"/>
</dbReference>
<dbReference type="Pfam" id="PF13912">
    <property type="entry name" value="zf-C2H2_6"/>
    <property type="match status" value="4"/>
</dbReference>
<evidence type="ECO:0000259" key="3">
    <source>
        <dbReference type="PROSITE" id="PS50157"/>
    </source>
</evidence>
<dbReference type="Gene3D" id="3.30.160.60">
    <property type="entry name" value="Classic Zinc Finger"/>
    <property type="match status" value="1"/>
</dbReference>
<dbReference type="PROSITE" id="PS00028">
    <property type="entry name" value="ZINC_FINGER_C2H2_1"/>
    <property type="match status" value="4"/>
</dbReference>
<dbReference type="InterPro" id="IPR036236">
    <property type="entry name" value="Znf_C2H2_sf"/>
</dbReference>
<dbReference type="PANTHER" id="PTHR46326:SF10">
    <property type="entry name" value="C2H2 AND C2HC ZINC FINGER PROTEIN"/>
    <property type="match status" value="1"/>
</dbReference>
<dbReference type="SUPFAM" id="SSF57667">
    <property type="entry name" value="beta-beta-alpha zinc fingers"/>
    <property type="match status" value="2"/>
</dbReference>
<protein>
    <recommendedName>
        <fullName evidence="3">C2H2-type domain-containing protein</fullName>
    </recommendedName>
</protein>
<keyword evidence="5" id="KW-1185">Reference proteome</keyword>
<reference evidence="4 5" key="1">
    <citation type="journal article" date="2020" name="Mol. Plant">
        <title>The Chromosome-Based Rubber Tree Genome Provides New Insights into Spurge Genome Evolution and Rubber Biosynthesis.</title>
        <authorList>
            <person name="Liu J."/>
            <person name="Shi C."/>
            <person name="Shi C.C."/>
            <person name="Li W."/>
            <person name="Zhang Q.J."/>
            <person name="Zhang Y."/>
            <person name="Li K."/>
            <person name="Lu H.F."/>
            <person name="Shi C."/>
            <person name="Zhu S.T."/>
            <person name="Xiao Z.Y."/>
            <person name="Nan H."/>
            <person name="Yue Y."/>
            <person name="Zhu X.G."/>
            <person name="Wu Y."/>
            <person name="Hong X.N."/>
            <person name="Fan G.Y."/>
            <person name="Tong Y."/>
            <person name="Zhang D."/>
            <person name="Mao C.L."/>
            <person name="Liu Y.L."/>
            <person name="Hao S.J."/>
            <person name="Liu W.Q."/>
            <person name="Lv M.Q."/>
            <person name="Zhang H.B."/>
            <person name="Liu Y."/>
            <person name="Hu-Tang G.R."/>
            <person name="Wang J.P."/>
            <person name="Wang J.H."/>
            <person name="Sun Y.H."/>
            <person name="Ni S.B."/>
            <person name="Chen W.B."/>
            <person name="Zhang X.C."/>
            <person name="Jiao Y.N."/>
            <person name="Eichler E.E."/>
            <person name="Li G.H."/>
            <person name="Liu X."/>
            <person name="Gao L.Z."/>
        </authorList>
    </citation>
    <scope>NUCLEOTIDE SEQUENCE [LARGE SCALE GENOMIC DNA]</scope>
    <source>
        <strain evidence="5">cv. GT1</strain>
        <tissue evidence="4">Leaf</tissue>
    </source>
</reference>
<accession>A0A6A6MTR3</accession>
<feature type="domain" description="C2H2-type" evidence="3">
    <location>
        <begin position="186"/>
        <end position="213"/>
    </location>
</feature>
<dbReference type="PROSITE" id="PS50157">
    <property type="entry name" value="ZINC_FINGER_C2H2_2"/>
    <property type="match status" value="4"/>
</dbReference>
<sequence length="407" mass="45796">MEKNRICKICNRRFANGKAMGGHMRSHLVKLPLPPKPISSHQAEAPSSKSPSPSLSASSLNYPFSETPMQSYRSVNHQLSSISKPNFATFQDGESETESPKNATRRRSKRPRKSVEKVAESVVNVTELTEQVSSISDVAMCLLMLSRDKRTTKEVVDHYMEDEADDEYEDESFGTVRVGSKTKGKYWCDACKRSFRSYQALGGHKASHKKIKTHLKGEYEEEEGSRSGALMTTMVVLDKRTTKEVVDQYMEDEANDDPEYEDESFGTIRVGSKTKGKYWCDACKRSFQSYQALRGHKASHKKIKTHLKGEYEEEEGSRSGRVNDNNGGVVGIERRMFKCPFCDKIFEYGQALGGHKKVHFSYPGNAKISIKSADNLLDLNLPAPEDDGEVSQDELSVVSNPKTYQRN</sequence>
<evidence type="ECO:0000256" key="1">
    <source>
        <dbReference type="PROSITE-ProRule" id="PRU00042"/>
    </source>
</evidence>
<dbReference type="SMART" id="SM00355">
    <property type="entry name" value="ZnF_C2H2"/>
    <property type="match status" value="4"/>
</dbReference>
<dbReference type="AlphaFoldDB" id="A0A6A6MTR3"/>
<dbReference type="GO" id="GO:0006355">
    <property type="term" value="P:regulation of DNA-templated transcription"/>
    <property type="evidence" value="ECO:0007669"/>
    <property type="project" value="InterPro"/>
</dbReference>
<dbReference type="Proteomes" id="UP000467840">
    <property type="component" value="Chromosome 15"/>
</dbReference>
<feature type="region of interest" description="Disordered" evidence="2">
    <location>
        <begin position="86"/>
        <end position="116"/>
    </location>
</feature>
<keyword evidence="1" id="KW-0479">Metal-binding</keyword>
<comment type="caution">
    <text evidence="4">The sequence shown here is derived from an EMBL/GenBank/DDBJ whole genome shotgun (WGS) entry which is preliminary data.</text>
</comment>
<feature type="region of interest" description="Disordered" evidence="2">
    <location>
        <begin position="28"/>
        <end position="63"/>
    </location>
</feature>
<gene>
    <name evidence="4" type="ORF">GH714_040358</name>
</gene>
<dbReference type="EMBL" id="JAAGAX010000005">
    <property type="protein sequence ID" value="KAF2315818.1"/>
    <property type="molecule type" value="Genomic_DNA"/>
</dbReference>
<dbReference type="InterPro" id="IPR044303">
    <property type="entry name" value="ZAT1/4/9"/>
</dbReference>
<feature type="compositionally biased region" description="Polar residues" evidence="2">
    <location>
        <begin position="393"/>
        <end position="407"/>
    </location>
</feature>
<feature type="domain" description="C2H2-type" evidence="3">
    <location>
        <begin position="337"/>
        <end position="359"/>
    </location>
</feature>
<evidence type="ECO:0000313" key="5">
    <source>
        <dbReference type="Proteomes" id="UP000467840"/>
    </source>
</evidence>
<keyword evidence="1" id="KW-0862">Zinc</keyword>
<feature type="region of interest" description="Disordered" evidence="2">
    <location>
        <begin position="381"/>
        <end position="407"/>
    </location>
</feature>
<organism evidence="4 5">
    <name type="scientific">Hevea brasiliensis</name>
    <name type="common">Para rubber tree</name>
    <name type="synonym">Siphonia brasiliensis</name>
    <dbReference type="NCBI Taxonomy" id="3981"/>
    <lineage>
        <taxon>Eukaryota</taxon>
        <taxon>Viridiplantae</taxon>
        <taxon>Streptophyta</taxon>
        <taxon>Embryophyta</taxon>
        <taxon>Tracheophyta</taxon>
        <taxon>Spermatophyta</taxon>
        <taxon>Magnoliopsida</taxon>
        <taxon>eudicotyledons</taxon>
        <taxon>Gunneridae</taxon>
        <taxon>Pentapetalae</taxon>
        <taxon>rosids</taxon>
        <taxon>fabids</taxon>
        <taxon>Malpighiales</taxon>
        <taxon>Euphorbiaceae</taxon>
        <taxon>Crotonoideae</taxon>
        <taxon>Micrandreae</taxon>
        <taxon>Hevea</taxon>
    </lineage>
</organism>